<dbReference type="InterPro" id="IPR036188">
    <property type="entry name" value="FAD/NAD-bd_sf"/>
</dbReference>
<dbReference type="OrthoDB" id="74360at2759"/>
<protein>
    <recommendedName>
        <fullName evidence="4">FAD/NAD(P)-binding domain-containing protein</fullName>
    </recommendedName>
</protein>
<name>A0A0H1BR69_9EURO</name>
<dbReference type="PANTHER" id="PTHR43539:SF24">
    <property type="entry name" value="FAD_NAD(P)-BINDING DOMAIN-CONTAINING PROTEIN-RELATED"/>
    <property type="match status" value="1"/>
</dbReference>
<dbReference type="Gene3D" id="3.50.50.60">
    <property type="entry name" value="FAD/NAD(P)-binding domain"/>
    <property type="match status" value="1"/>
</dbReference>
<dbReference type="AlphaFoldDB" id="A0A0H1BR69"/>
<dbReference type="Proteomes" id="UP000053573">
    <property type="component" value="Unassembled WGS sequence"/>
</dbReference>
<reference evidence="3" key="1">
    <citation type="journal article" date="2015" name="PLoS Genet.">
        <title>The dynamic genome and transcriptome of the human fungal pathogen Blastomyces and close relative Emmonsia.</title>
        <authorList>
            <person name="Munoz J.F."/>
            <person name="Gauthier G.M."/>
            <person name="Desjardins C.A."/>
            <person name="Gallo J.E."/>
            <person name="Holder J."/>
            <person name="Sullivan T.D."/>
            <person name="Marty A.J."/>
            <person name="Carmen J.C."/>
            <person name="Chen Z."/>
            <person name="Ding L."/>
            <person name="Gujja S."/>
            <person name="Magrini V."/>
            <person name="Misas E."/>
            <person name="Mitreva M."/>
            <person name="Priest M."/>
            <person name="Saif S."/>
            <person name="Whiston E.A."/>
            <person name="Young S."/>
            <person name="Zeng Q."/>
            <person name="Goldman W.E."/>
            <person name="Mardis E.R."/>
            <person name="Taylor J.W."/>
            <person name="McEwen J.G."/>
            <person name="Clay O.K."/>
            <person name="Klein B.S."/>
            <person name="Cuomo C.A."/>
        </authorList>
    </citation>
    <scope>NUCLEOTIDE SEQUENCE [LARGE SCALE GENOMIC DNA]</scope>
    <source>
        <strain evidence="3">UAMH 139</strain>
    </source>
</reference>
<keyword evidence="1" id="KW-0560">Oxidoreductase</keyword>
<organism evidence="2 3">
    <name type="scientific">Blastomyces silverae</name>
    <dbReference type="NCBI Taxonomy" id="2060906"/>
    <lineage>
        <taxon>Eukaryota</taxon>
        <taxon>Fungi</taxon>
        <taxon>Dikarya</taxon>
        <taxon>Ascomycota</taxon>
        <taxon>Pezizomycotina</taxon>
        <taxon>Eurotiomycetes</taxon>
        <taxon>Eurotiomycetidae</taxon>
        <taxon>Onygenales</taxon>
        <taxon>Ajellomycetaceae</taxon>
        <taxon>Blastomyces</taxon>
    </lineage>
</organism>
<dbReference type="Gene3D" id="3.10.450.50">
    <property type="match status" value="1"/>
</dbReference>
<dbReference type="Pfam" id="PF13738">
    <property type="entry name" value="Pyr_redox_3"/>
    <property type="match status" value="1"/>
</dbReference>
<evidence type="ECO:0008006" key="4">
    <source>
        <dbReference type="Google" id="ProtNLM"/>
    </source>
</evidence>
<proteinExistence type="predicted"/>
<dbReference type="InterPro" id="IPR036291">
    <property type="entry name" value="NAD(P)-bd_dom_sf"/>
</dbReference>
<dbReference type="EMBL" id="LDEV01001432">
    <property type="protein sequence ID" value="KLJ11681.1"/>
    <property type="molecule type" value="Genomic_DNA"/>
</dbReference>
<dbReference type="InterPro" id="IPR032710">
    <property type="entry name" value="NTF2-like_dom_sf"/>
</dbReference>
<dbReference type="PRINTS" id="PR00411">
    <property type="entry name" value="PNDRDTASEI"/>
</dbReference>
<gene>
    <name evidence="2" type="ORF">EMPG_13141</name>
</gene>
<dbReference type="PANTHER" id="PTHR43539">
    <property type="entry name" value="FLAVIN-BINDING MONOOXYGENASE-LIKE PROTEIN (AFU_ORTHOLOGUE AFUA_4G09220)"/>
    <property type="match status" value="1"/>
</dbReference>
<sequence length="618" mass="69017">MEMLEPHTFSLLDAPAKQAPAEPHAIVTEWVDKFRASLAQGNVSDLQRLLHKDAWLRDMVVLSWDLRTLHGTESIAAYFQENLARAKFEKFHVRDSGRFAPAFKAAASGLQWIETMFDFETEMGKGAGVLRLVQDSDDVWKAYMLSFTLQGLKGHEEMCGRNRPDEGSNAIADNPHGETWFEKRAREKSFKDSEPTVLVIGAGQAGLMIGARLGQLGIPTLIIERNARVGDNWRKRYKTLVTHDPVQYCQMPYLPFPSSWPLHTPKDKLADWFEAYASAMELNVWTNTDIESSEYDESSKTWSVTVRSNDSTSRTMHPHHIVLATGHSGEPLVPNFPGKEQFQGEIYHSSQHKHASENEGIKGKKVVVVGTGNSGHDIAQDFYENGADVTMLQRRGTFVITQKHGVNALLAGMYDETGPPTDEADTYVQSMPIPMQFACHVFTMKMLSEGPEKATQEGLRRAGFKLDACRDGAGIFRKYLTRGGGYYIDVGCSQLIVDGKIKVKQSEGGIERFEPDGLVLADGKGTKLAADIVLLATGYDNMKSTARKIMGDKVADRLYPAWDLDDEGELNAIWRYSGHPNFWYMGGNLALCRLFSRLLALQILGVEEGLYVSPQRKK</sequence>
<dbReference type="SUPFAM" id="SSF51905">
    <property type="entry name" value="FAD/NAD(P)-binding domain"/>
    <property type="match status" value="1"/>
</dbReference>
<evidence type="ECO:0000256" key="1">
    <source>
        <dbReference type="ARBA" id="ARBA00023002"/>
    </source>
</evidence>
<keyword evidence="3" id="KW-1185">Reference proteome</keyword>
<dbReference type="GO" id="GO:0004497">
    <property type="term" value="F:monooxygenase activity"/>
    <property type="evidence" value="ECO:0007669"/>
    <property type="project" value="TreeGrafter"/>
</dbReference>
<comment type="caution">
    <text evidence="2">The sequence shown here is derived from an EMBL/GenBank/DDBJ whole genome shotgun (WGS) entry which is preliminary data.</text>
</comment>
<dbReference type="SUPFAM" id="SSF54427">
    <property type="entry name" value="NTF2-like"/>
    <property type="match status" value="1"/>
</dbReference>
<dbReference type="GO" id="GO:0050660">
    <property type="term" value="F:flavin adenine dinucleotide binding"/>
    <property type="evidence" value="ECO:0007669"/>
    <property type="project" value="TreeGrafter"/>
</dbReference>
<evidence type="ECO:0000313" key="3">
    <source>
        <dbReference type="Proteomes" id="UP000053573"/>
    </source>
</evidence>
<evidence type="ECO:0000313" key="2">
    <source>
        <dbReference type="EMBL" id="KLJ11681.1"/>
    </source>
</evidence>
<accession>A0A0H1BR69</accession>
<dbReference type="SUPFAM" id="SSF51735">
    <property type="entry name" value="NAD(P)-binding Rossmann-fold domains"/>
    <property type="match status" value="1"/>
</dbReference>
<dbReference type="STRING" id="2060906.A0A0H1BR69"/>
<dbReference type="InterPro" id="IPR050982">
    <property type="entry name" value="Auxin_biosynth/cation_transpt"/>
</dbReference>